<accession>A0ABP8Q3W7</accession>
<comment type="similarity">
    <text evidence="2">Belongs to the peptidase M20A family.</text>
</comment>
<keyword evidence="4" id="KW-0479">Metal-binding</keyword>
<organism evidence="10 11">
    <name type="scientific">Pseudaeromonas paramecii</name>
    <dbReference type="NCBI Taxonomy" id="2138166"/>
    <lineage>
        <taxon>Bacteria</taxon>
        <taxon>Pseudomonadati</taxon>
        <taxon>Pseudomonadota</taxon>
        <taxon>Gammaproteobacteria</taxon>
        <taxon>Aeromonadales</taxon>
        <taxon>Aeromonadaceae</taxon>
        <taxon>Pseudaeromonas</taxon>
    </lineage>
</organism>
<evidence type="ECO:0000256" key="9">
    <source>
        <dbReference type="ARBA" id="ARBA00023285"/>
    </source>
</evidence>
<dbReference type="Gene3D" id="3.30.70.360">
    <property type="match status" value="2"/>
</dbReference>
<name>A0ABP8Q3W7_9GAMM</name>
<dbReference type="InterPro" id="IPR010964">
    <property type="entry name" value="M20A_pepV-rel"/>
</dbReference>
<reference evidence="11" key="1">
    <citation type="journal article" date="2019" name="Int. J. Syst. Evol. Microbiol.">
        <title>The Global Catalogue of Microorganisms (GCM) 10K type strain sequencing project: providing services to taxonomists for standard genome sequencing and annotation.</title>
        <authorList>
            <consortium name="The Broad Institute Genomics Platform"/>
            <consortium name="The Broad Institute Genome Sequencing Center for Infectious Disease"/>
            <person name="Wu L."/>
            <person name="Ma J."/>
        </authorList>
    </citation>
    <scope>NUCLEOTIDE SEQUENCE [LARGE SCALE GENOMIC DNA]</scope>
    <source>
        <strain evidence="11">JCM 32226</strain>
    </source>
</reference>
<evidence type="ECO:0000256" key="6">
    <source>
        <dbReference type="ARBA" id="ARBA00022833"/>
    </source>
</evidence>
<evidence type="ECO:0000313" key="11">
    <source>
        <dbReference type="Proteomes" id="UP001501321"/>
    </source>
</evidence>
<keyword evidence="7" id="KW-0224">Dipeptidase</keyword>
<evidence type="ECO:0000256" key="4">
    <source>
        <dbReference type="ARBA" id="ARBA00022723"/>
    </source>
</evidence>
<evidence type="ECO:0000256" key="5">
    <source>
        <dbReference type="ARBA" id="ARBA00022801"/>
    </source>
</evidence>
<evidence type="ECO:0000256" key="3">
    <source>
        <dbReference type="ARBA" id="ARBA00022670"/>
    </source>
</evidence>
<dbReference type="PANTHER" id="PTHR43808">
    <property type="entry name" value="ACETYLORNITHINE DEACETYLASE"/>
    <property type="match status" value="1"/>
</dbReference>
<comment type="caution">
    <text evidence="10">The sequence shown here is derived from an EMBL/GenBank/DDBJ whole genome shotgun (WGS) entry which is preliminary data.</text>
</comment>
<dbReference type="SUPFAM" id="SSF53187">
    <property type="entry name" value="Zn-dependent exopeptidases"/>
    <property type="match status" value="1"/>
</dbReference>
<keyword evidence="5" id="KW-0378">Hydrolase</keyword>
<dbReference type="InterPro" id="IPR002933">
    <property type="entry name" value="Peptidase_M20"/>
</dbReference>
<keyword evidence="8" id="KW-0482">Metalloprotease</keyword>
<gene>
    <name evidence="10" type="ORF">GCM10023095_12600</name>
</gene>
<keyword evidence="9" id="KW-0170">Cobalt</keyword>
<dbReference type="InterPro" id="IPR036264">
    <property type="entry name" value="Bact_exopeptidase_dim_dom"/>
</dbReference>
<dbReference type="EMBL" id="BAABFC010000009">
    <property type="protein sequence ID" value="GAA4496882.1"/>
    <property type="molecule type" value="Genomic_DNA"/>
</dbReference>
<keyword evidence="6" id="KW-0862">Zinc</keyword>
<dbReference type="NCBIfam" id="TIGR01887">
    <property type="entry name" value="dipeptidaselike"/>
    <property type="match status" value="1"/>
</dbReference>
<comment type="cofactor">
    <cofactor evidence="1">
        <name>Zn(2+)</name>
        <dbReference type="ChEBI" id="CHEBI:29105"/>
    </cofactor>
</comment>
<dbReference type="PANTHER" id="PTHR43808:SF31">
    <property type="entry name" value="N-ACETYL-L-CITRULLINE DEACETYLASE"/>
    <property type="match status" value="1"/>
</dbReference>
<protein>
    <submittedName>
        <fullName evidence="10">Dipeptidase</fullName>
    </submittedName>
</protein>
<evidence type="ECO:0000256" key="8">
    <source>
        <dbReference type="ARBA" id="ARBA00023049"/>
    </source>
</evidence>
<evidence type="ECO:0000256" key="1">
    <source>
        <dbReference type="ARBA" id="ARBA00001947"/>
    </source>
</evidence>
<dbReference type="Proteomes" id="UP001501321">
    <property type="component" value="Unassembled WGS sequence"/>
</dbReference>
<dbReference type="SUPFAM" id="SSF55031">
    <property type="entry name" value="Bacterial exopeptidase dimerisation domain"/>
    <property type="match status" value="1"/>
</dbReference>
<sequence length="471" mass="52053">MWDPEVSDTLSSSATPTWQALVQSQSDAMLADLCQLIGYPSYFQFDHSGSPFGQPIDDCLDATLAICRRLGFATYKDPDGYYGYADVGEGEGLIGIFCHLDVVGAGEPSSWFSDPFTGVLRNGRLYGRGSQDNKGPTLACLYALHLLQRHGPGLRHRVRVVFGTDQELLGRCIQRYKQWERLPDVSFCPDSAFPLVNAEKRLIQAYLYGPPCEELTLDCGDIFNAVPDRALYTGPQQRKLQRQLDLLGYPWRQQDNATLVLGQGAHASVCNQAGVNAIVRLCRALQGIGYRHPALGLCSLVIGEDTSMRALLGTVRDELSGELTVNLAKLKLDSHGCQIGIDVRVPVTFSRQEYHRLMREAVARLGWRYEEFDHLEPMFVPAHAPFVQALSRAYETVTGERARPRSSGAVTYARAITNCVAFGALLPGHPRVEHMPNEFISVEGLLKACTIYVEALAQLQRLSLAEMAVSS</sequence>
<evidence type="ECO:0000313" key="10">
    <source>
        <dbReference type="EMBL" id="GAA4496882.1"/>
    </source>
</evidence>
<evidence type="ECO:0000256" key="2">
    <source>
        <dbReference type="ARBA" id="ARBA00006247"/>
    </source>
</evidence>
<keyword evidence="3" id="KW-0645">Protease</keyword>
<evidence type="ECO:0000256" key="7">
    <source>
        <dbReference type="ARBA" id="ARBA00022997"/>
    </source>
</evidence>
<dbReference type="RefSeq" id="WP_345011166.1">
    <property type="nucleotide sequence ID" value="NZ_BAABFC010000009.1"/>
</dbReference>
<proteinExistence type="inferred from homology"/>
<keyword evidence="11" id="KW-1185">Reference proteome</keyword>
<dbReference type="InterPro" id="IPR050072">
    <property type="entry name" value="Peptidase_M20A"/>
</dbReference>
<dbReference type="Gene3D" id="3.40.630.10">
    <property type="entry name" value="Zn peptidases"/>
    <property type="match status" value="1"/>
</dbReference>
<dbReference type="Pfam" id="PF01546">
    <property type="entry name" value="Peptidase_M20"/>
    <property type="match status" value="1"/>
</dbReference>